<dbReference type="CTD" id="100362216"/>
<organism evidence="3 4">
    <name type="scientific">Geotrypetes seraphini</name>
    <name type="common">Gaboon caecilian</name>
    <name type="synonym">Caecilia seraphini</name>
    <dbReference type="NCBI Taxonomy" id="260995"/>
    <lineage>
        <taxon>Eukaryota</taxon>
        <taxon>Metazoa</taxon>
        <taxon>Chordata</taxon>
        <taxon>Craniata</taxon>
        <taxon>Vertebrata</taxon>
        <taxon>Euteleostomi</taxon>
        <taxon>Amphibia</taxon>
        <taxon>Gymnophiona</taxon>
        <taxon>Geotrypetes</taxon>
    </lineage>
</organism>
<dbReference type="PANTHER" id="PTHR35675:SF1">
    <property type="entry name" value="RIKEN CDNA 2810459M11 GENE"/>
    <property type="match status" value="1"/>
</dbReference>
<dbReference type="Proteomes" id="UP000515159">
    <property type="component" value="Chromosome 9"/>
</dbReference>
<reference evidence="4" key="1">
    <citation type="submission" date="2025-08" db="UniProtKB">
        <authorList>
            <consortium name="RefSeq"/>
        </authorList>
    </citation>
    <scope>IDENTIFICATION</scope>
</reference>
<evidence type="ECO:0000313" key="4">
    <source>
        <dbReference type="RefSeq" id="XP_033814148.1"/>
    </source>
</evidence>
<dbReference type="PANTHER" id="PTHR35675">
    <property type="entry name" value="HYPOTHETICAL PROTEIN LOC100362216"/>
    <property type="match status" value="1"/>
</dbReference>
<dbReference type="FunCoup" id="A0A6P8SBJ6">
    <property type="interactions" value="68"/>
</dbReference>
<gene>
    <name evidence="4" type="primary">C9H2orf72</name>
</gene>
<evidence type="ECO:0000313" key="3">
    <source>
        <dbReference type="Proteomes" id="UP000515159"/>
    </source>
</evidence>
<dbReference type="AlphaFoldDB" id="A0A6P8SBJ6"/>
<feature type="region of interest" description="Disordered" evidence="1">
    <location>
        <begin position="181"/>
        <end position="200"/>
    </location>
</feature>
<evidence type="ECO:0000259" key="2">
    <source>
        <dbReference type="Pfam" id="PF15443"/>
    </source>
</evidence>
<sequence length="233" mass="25400">MSDADGEFVRALARIGGRERVLLVGELWERGPSRELLRAFVRELFGEGGEEGGTGDGFGLLFLLCRPESLRREGRPALRALLQDVRRRLRGGCGAAALVGALVLSGATGEEGQLLPALLELLRGVFGPEQRIQAAVYRPGEPRTVLELKSAACRALRAAGAAEESRIPTILHCFPWRQRTRRRNHQDKAANHNSKGSTANLQEGTALTSMNHSMEPVQQDQKATAGEELNTKM</sequence>
<feature type="region of interest" description="Disordered" evidence="1">
    <location>
        <begin position="211"/>
        <end position="233"/>
    </location>
</feature>
<proteinExistence type="predicted"/>
<dbReference type="RefSeq" id="XP_033814148.1">
    <property type="nucleotide sequence ID" value="XM_033958257.1"/>
</dbReference>
<dbReference type="InterPro" id="IPR027868">
    <property type="entry name" value="C2orf72-like_C"/>
</dbReference>
<dbReference type="InParanoid" id="A0A6P8SBJ6"/>
<dbReference type="GeneID" id="117366640"/>
<feature type="compositionally biased region" description="Polar residues" evidence="1">
    <location>
        <begin position="191"/>
        <end position="200"/>
    </location>
</feature>
<name>A0A6P8SBJ6_GEOSA</name>
<dbReference type="Pfam" id="PF15443">
    <property type="entry name" value="DUF4630"/>
    <property type="match status" value="1"/>
</dbReference>
<evidence type="ECO:0000256" key="1">
    <source>
        <dbReference type="SAM" id="MobiDB-lite"/>
    </source>
</evidence>
<dbReference type="KEGG" id="gsh:117366640"/>
<keyword evidence="3" id="KW-1185">Reference proteome</keyword>
<dbReference type="OrthoDB" id="9909567at2759"/>
<feature type="domain" description="C2orf72-like C-terminal" evidence="2">
    <location>
        <begin position="96"/>
        <end position="210"/>
    </location>
</feature>
<feature type="compositionally biased region" description="Polar residues" evidence="1">
    <location>
        <begin position="211"/>
        <end position="222"/>
    </location>
</feature>
<protein>
    <submittedName>
        <fullName evidence="4">Uncharacterized protein C2orf72 homolog</fullName>
    </submittedName>
</protein>
<accession>A0A6P8SBJ6</accession>